<dbReference type="Proteomes" id="UP000887159">
    <property type="component" value="Unassembled WGS sequence"/>
</dbReference>
<gene>
    <name evidence="1" type="ORF">TNCV_4231051</name>
</gene>
<dbReference type="AlphaFoldDB" id="A0A8X6SEB1"/>
<reference evidence="1" key="1">
    <citation type="submission" date="2020-08" db="EMBL/GenBank/DDBJ databases">
        <title>Multicomponent nature underlies the extraordinary mechanical properties of spider dragline silk.</title>
        <authorList>
            <person name="Kono N."/>
            <person name="Nakamura H."/>
            <person name="Mori M."/>
            <person name="Yoshida Y."/>
            <person name="Ohtoshi R."/>
            <person name="Malay A.D."/>
            <person name="Moran D.A.P."/>
            <person name="Tomita M."/>
            <person name="Numata K."/>
            <person name="Arakawa K."/>
        </authorList>
    </citation>
    <scope>NUCLEOTIDE SEQUENCE</scope>
</reference>
<comment type="caution">
    <text evidence="1">The sequence shown here is derived from an EMBL/GenBank/DDBJ whole genome shotgun (WGS) entry which is preliminary data.</text>
</comment>
<evidence type="ECO:0000313" key="2">
    <source>
        <dbReference type="Proteomes" id="UP000887159"/>
    </source>
</evidence>
<accession>A0A8X6SEB1</accession>
<protein>
    <submittedName>
        <fullName evidence="1">Uncharacterized protein</fullName>
    </submittedName>
</protein>
<dbReference type="EMBL" id="BMAU01021306">
    <property type="protein sequence ID" value="GFY11636.1"/>
    <property type="molecule type" value="Genomic_DNA"/>
</dbReference>
<name>A0A8X6SEB1_TRICX</name>
<organism evidence="1 2">
    <name type="scientific">Trichonephila clavipes</name>
    <name type="common">Golden silk orbweaver</name>
    <name type="synonym">Nephila clavipes</name>
    <dbReference type="NCBI Taxonomy" id="2585209"/>
    <lineage>
        <taxon>Eukaryota</taxon>
        <taxon>Metazoa</taxon>
        <taxon>Ecdysozoa</taxon>
        <taxon>Arthropoda</taxon>
        <taxon>Chelicerata</taxon>
        <taxon>Arachnida</taxon>
        <taxon>Araneae</taxon>
        <taxon>Araneomorphae</taxon>
        <taxon>Entelegynae</taxon>
        <taxon>Araneoidea</taxon>
        <taxon>Nephilidae</taxon>
        <taxon>Trichonephila</taxon>
    </lineage>
</organism>
<sequence length="86" mass="9907">MIHVPFDVAHGCPEVCLCNGYWIVDLDNRTTFYLQTLLLVIADESLKTARTPLLHLFWSSVMRFEATLCHSTLLSPYLQSEVNFYP</sequence>
<keyword evidence="2" id="KW-1185">Reference proteome</keyword>
<evidence type="ECO:0000313" key="1">
    <source>
        <dbReference type="EMBL" id="GFY11636.1"/>
    </source>
</evidence>
<proteinExistence type="predicted"/>